<comment type="similarity">
    <text evidence="3">Belongs to the peptidase M18 family.</text>
</comment>
<dbReference type="SUPFAM" id="SSF53187">
    <property type="entry name" value="Zn-dependent exopeptidases"/>
    <property type="match status" value="1"/>
</dbReference>
<name>G0R313_ICHMU</name>
<dbReference type="GO" id="GO:0008237">
    <property type="term" value="F:metallopeptidase activity"/>
    <property type="evidence" value="ECO:0007669"/>
    <property type="project" value="UniProtKB-KW"/>
</dbReference>
<dbReference type="Gene3D" id="3.40.630.10">
    <property type="entry name" value="Zn peptidases"/>
    <property type="match status" value="1"/>
</dbReference>
<keyword evidence="3" id="KW-0479">Metal-binding</keyword>
<evidence type="ECO:0000256" key="3">
    <source>
        <dbReference type="RuleBase" id="RU004386"/>
    </source>
</evidence>
<dbReference type="Proteomes" id="UP000008983">
    <property type="component" value="Unassembled WGS sequence"/>
</dbReference>
<dbReference type="AlphaFoldDB" id="G0R313"/>
<dbReference type="GO" id="GO:0006508">
    <property type="term" value="P:proteolysis"/>
    <property type="evidence" value="ECO:0007669"/>
    <property type="project" value="UniProtKB-KW"/>
</dbReference>
<protein>
    <recommendedName>
        <fullName evidence="2">aspartyl aminopeptidase</fullName>
        <ecNumber evidence="2">3.4.11.21</ecNumber>
    </recommendedName>
</protein>
<dbReference type="PANTHER" id="PTHR28570:SF3">
    <property type="entry name" value="ASPARTYL AMINOPEPTIDASE"/>
    <property type="match status" value="1"/>
</dbReference>
<dbReference type="PRINTS" id="PR00932">
    <property type="entry name" value="AMINO1PTASE"/>
</dbReference>
<keyword evidence="3" id="KW-0482">Metalloprotease</keyword>
<keyword evidence="3" id="KW-0378">Hydrolase</keyword>
<accession>G0R313</accession>
<gene>
    <name evidence="4" type="ORF">IMG5_182290</name>
</gene>
<dbReference type="OMA" id="IREIACT"/>
<evidence type="ECO:0000313" key="4">
    <source>
        <dbReference type="EMBL" id="EGR28145.1"/>
    </source>
</evidence>
<evidence type="ECO:0000256" key="1">
    <source>
        <dbReference type="ARBA" id="ARBA00001335"/>
    </source>
</evidence>
<sequence>MSYINKENEENSKRDHFEGLLNEISEQIKIPIKQILDLDLFFSDNQQGQIIGFNQEFISAARIDNLFSCWAAVKAFQECKQDENQHSINLICLFDHEECGSQSSKGAGSNLLNQTLQRIWKTLKQTNVQQDSLEKAFANSFLVSADMAHSIHPNYADCHKQNHQVKLNEGIIIKTNHNQRYSTDSFTSSFVKQIANSGNIPYQEFIVKNGSPCGSTIGPIVSSNTGIKSVDLGTGSWGMHSIRETCGSLDSYYYFQFMKLFLEFNYDFK</sequence>
<dbReference type="EMBL" id="GL984286">
    <property type="protein sequence ID" value="EGR28145.1"/>
    <property type="molecule type" value="Genomic_DNA"/>
</dbReference>
<dbReference type="Pfam" id="PF02127">
    <property type="entry name" value="Peptidase_M18"/>
    <property type="match status" value="1"/>
</dbReference>
<comment type="catalytic activity">
    <reaction evidence="1">
        <text>Release of an N-terminal aspartate or glutamate from a peptide, with a preference for aspartate.</text>
        <dbReference type="EC" id="3.4.11.21"/>
    </reaction>
</comment>
<keyword evidence="5" id="KW-1185">Reference proteome</keyword>
<organism evidence="4 5">
    <name type="scientific">Ichthyophthirius multifiliis</name>
    <name type="common">White spot disease agent</name>
    <name type="synonym">Ich</name>
    <dbReference type="NCBI Taxonomy" id="5932"/>
    <lineage>
        <taxon>Eukaryota</taxon>
        <taxon>Sar</taxon>
        <taxon>Alveolata</taxon>
        <taxon>Ciliophora</taxon>
        <taxon>Intramacronucleata</taxon>
        <taxon>Oligohymenophorea</taxon>
        <taxon>Hymenostomatida</taxon>
        <taxon>Ophryoglenina</taxon>
        <taxon>Ichthyophthirius</taxon>
    </lineage>
</organism>
<dbReference type="GO" id="GO:0008270">
    <property type="term" value="F:zinc ion binding"/>
    <property type="evidence" value="ECO:0007669"/>
    <property type="project" value="InterPro"/>
</dbReference>
<proteinExistence type="inferred from homology"/>
<reference evidence="4 5" key="1">
    <citation type="submission" date="2011-07" db="EMBL/GenBank/DDBJ databases">
        <authorList>
            <person name="Coyne R."/>
            <person name="Brami D."/>
            <person name="Johnson J."/>
            <person name="Hostetler J."/>
            <person name="Hannick L."/>
            <person name="Clark T."/>
            <person name="Cassidy-Hanley D."/>
            <person name="Inman J."/>
        </authorList>
    </citation>
    <scope>NUCLEOTIDE SEQUENCE [LARGE SCALE GENOMIC DNA]</scope>
    <source>
        <strain evidence="4 5">G5</strain>
    </source>
</reference>
<dbReference type="OrthoDB" id="9880441at2759"/>
<dbReference type="GeneID" id="14904220"/>
<dbReference type="InterPro" id="IPR001948">
    <property type="entry name" value="Peptidase_M18"/>
</dbReference>
<keyword evidence="3" id="KW-0862">Zinc</keyword>
<dbReference type="STRING" id="857967.G0R313"/>
<dbReference type="GO" id="GO:0004177">
    <property type="term" value="F:aminopeptidase activity"/>
    <property type="evidence" value="ECO:0007669"/>
    <property type="project" value="UniProtKB-KW"/>
</dbReference>
<keyword evidence="3" id="KW-0645">Protease</keyword>
<dbReference type="FunCoup" id="G0R313">
    <property type="interactions" value="401"/>
</dbReference>
<evidence type="ECO:0000313" key="5">
    <source>
        <dbReference type="Proteomes" id="UP000008983"/>
    </source>
</evidence>
<keyword evidence="3" id="KW-0031">Aminopeptidase</keyword>
<evidence type="ECO:0000256" key="2">
    <source>
        <dbReference type="ARBA" id="ARBA00011965"/>
    </source>
</evidence>
<dbReference type="EC" id="3.4.11.21" evidence="2"/>
<dbReference type="RefSeq" id="XP_004027490.1">
    <property type="nucleotide sequence ID" value="XM_004027441.1"/>
</dbReference>
<dbReference type="PANTHER" id="PTHR28570">
    <property type="entry name" value="ASPARTYL AMINOPEPTIDASE"/>
    <property type="match status" value="1"/>
</dbReference>
<dbReference type="InParanoid" id="G0R313"/>
<dbReference type="eggNOG" id="KOG2596">
    <property type="taxonomic scope" value="Eukaryota"/>
</dbReference>